<feature type="region of interest" description="Disordered" evidence="1">
    <location>
        <begin position="232"/>
        <end position="283"/>
    </location>
</feature>
<feature type="compositionally biased region" description="Basic and acidic residues" evidence="1">
    <location>
        <begin position="495"/>
        <end position="508"/>
    </location>
</feature>
<dbReference type="EMBL" id="JABFTP020000062">
    <property type="protein sequence ID" value="KAL3273488.1"/>
    <property type="molecule type" value="Genomic_DNA"/>
</dbReference>
<protein>
    <recommendedName>
        <fullName evidence="2">UBX domain-containing protein</fullName>
    </recommendedName>
</protein>
<gene>
    <name evidence="3" type="ORF">HHI36_014929</name>
</gene>
<dbReference type="InterPro" id="IPR059238">
    <property type="entry name" value="UBX1_UBXN9"/>
</dbReference>
<dbReference type="FunFam" id="3.10.20.90:FF:000204">
    <property type="entry name" value="tether containing UBX domain for GLUT4"/>
    <property type="match status" value="1"/>
</dbReference>
<dbReference type="PANTHER" id="PTHR46467">
    <property type="entry name" value="TETHER CONTAINING UBX DOMAIN FOR GLUT4"/>
    <property type="match status" value="1"/>
</dbReference>
<sequence>MASRNVTVLAPNGRRQTVKCTLNTTILQILEEVCKKQDFEPSKYDIKHHNKVLDTSMTVQFSGLPNNAQLELSPATKMREESEVTVALNFEDGRRVQGTFMPSTTLIEMLTSLCDNHEPNPVVIYTRREIFGEDLMTTDLRSLGLTRGRAMFRIIHRAPEELKFQANVSSILPSKPVEEKPYKRVFQPIDSLKSEDLNASNAEKNENLIHNIISPEPKNLSAQTDILKLAKERQKSEEKEKLTNESNSEEKIIKDKGRTIKKQGKQLNFESETSENKTYDHANSDIGESYKQKLETIKLDDFPFIGERNALIFPLESAQPSRLVEDPPDEFFNLTIDDAKTILRDIRKKREEIDEGGPLLTAALRQLEESKKQLRQLNRYSKSIIRVLFPDRTVLQAVFSSTDLVKTVSEFVQKHLHNSNIPFHLYTTPPKHILPEDKRLIEVDCVPGALLHFGTDDQYKNNEFSFLREDLKGKYTTNSMASLAALKIREETKRSKEDVIDNSYEEKSIAGCSKESSPSTGNPVKRNSNTTEKLPKWFKGT</sequence>
<dbReference type="SUPFAM" id="SSF54236">
    <property type="entry name" value="Ubiquitin-like"/>
    <property type="match status" value="2"/>
</dbReference>
<dbReference type="Pfam" id="PF00789">
    <property type="entry name" value="UBX"/>
    <property type="match status" value="1"/>
</dbReference>
<comment type="caution">
    <text evidence="3">The sequence shown here is derived from an EMBL/GenBank/DDBJ whole genome shotgun (WGS) entry which is preliminary data.</text>
</comment>
<evidence type="ECO:0000256" key="1">
    <source>
        <dbReference type="SAM" id="MobiDB-lite"/>
    </source>
</evidence>
<organism evidence="3 4">
    <name type="scientific">Cryptolaemus montrouzieri</name>
    <dbReference type="NCBI Taxonomy" id="559131"/>
    <lineage>
        <taxon>Eukaryota</taxon>
        <taxon>Metazoa</taxon>
        <taxon>Ecdysozoa</taxon>
        <taxon>Arthropoda</taxon>
        <taxon>Hexapoda</taxon>
        <taxon>Insecta</taxon>
        <taxon>Pterygota</taxon>
        <taxon>Neoptera</taxon>
        <taxon>Endopterygota</taxon>
        <taxon>Coleoptera</taxon>
        <taxon>Polyphaga</taxon>
        <taxon>Cucujiformia</taxon>
        <taxon>Coccinelloidea</taxon>
        <taxon>Coccinellidae</taxon>
        <taxon>Scymninae</taxon>
        <taxon>Scymnini</taxon>
        <taxon>Cryptolaemus</taxon>
    </lineage>
</organism>
<feature type="compositionally biased region" description="Polar residues" evidence="1">
    <location>
        <begin position="514"/>
        <end position="532"/>
    </location>
</feature>
<dbReference type="InterPro" id="IPR001012">
    <property type="entry name" value="UBX_dom"/>
</dbReference>
<dbReference type="InterPro" id="IPR021569">
    <property type="entry name" value="TUG-UBL1"/>
</dbReference>
<dbReference type="Proteomes" id="UP001516400">
    <property type="component" value="Unassembled WGS sequence"/>
</dbReference>
<name>A0ABD2N4G1_9CUCU</name>
<keyword evidence="4" id="KW-1185">Reference proteome</keyword>
<dbReference type="CDD" id="cd16118">
    <property type="entry name" value="UBX2_UBXN9"/>
    <property type="match status" value="1"/>
</dbReference>
<evidence type="ECO:0000313" key="4">
    <source>
        <dbReference type="Proteomes" id="UP001516400"/>
    </source>
</evidence>
<accession>A0ABD2N4G1</accession>
<feature type="compositionally biased region" description="Basic and acidic residues" evidence="1">
    <location>
        <begin position="274"/>
        <end position="283"/>
    </location>
</feature>
<dbReference type="AlphaFoldDB" id="A0ABD2N4G1"/>
<dbReference type="Gene3D" id="3.10.20.90">
    <property type="entry name" value="Phosphatidylinositol 3-kinase Catalytic Subunit, Chain A, domain 1"/>
    <property type="match status" value="2"/>
</dbReference>
<feature type="region of interest" description="Disordered" evidence="1">
    <location>
        <begin position="495"/>
        <end position="541"/>
    </location>
</feature>
<evidence type="ECO:0000313" key="3">
    <source>
        <dbReference type="EMBL" id="KAL3273488.1"/>
    </source>
</evidence>
<dbReference type="CDD" id="cd16105">
    <property type="entry name" value="Ubl_ASPSCR1_like"/>
    <property type="match status" value="1"/>
</dbReference>
<reference evidence="3 4" key="1">
    <citation type="journal article" date="2021" name="BMC Biol.">
        <title>Horizontally acquired antibacterial genes associated with adaptive radiation of ladybird beetles.</title>
        <authorList>
            <person name="Li H.S."/>
            <person name="Tang X.F."/>
            <person name="Huang Y.H."/>
            <person name="Xu Z.Y."/>
            <person name="Chen M.L."/>
            <person name="Du X.Y."/>
            <person name="Qiu B.Y."/>
            <person name="Chen P.T."/>
            <person name="Zhang W."/>
            <person name="Slipinski A."/>
            <person name="Escalona H.E."/>
            <person name="Waterhouse R.M."/>
            <person name="Zwick A."/>
            <person name="Pang H."/>
        </authorList>
    </citation>
    <scope>NUCLEOTIDE SEQUENCE [LARGE SCALE GENOMIC DNA]</scope>
    <source>
        <strain evidence="3">SYSU2018</strain>
    </source>
</reference>
<proteinExistence type="predicted"/>
<feature type="domain" description="UBX" evidence="2">
    <location>
        <begin position="378"/>
        <end position="453"/>
    </location>
</feature>
<feature type="compositionally biased region" description="Basic and acidic residues" evidence="1">
    <location>
        <begin position="232"/>
        <end position="258"/>
    </location>
</feature>
<dbReference type="PROSITE" id="PS50033">
    <property type="entry name" value="UBX"/>
    <property type="match status" value="1"/>
</dbReference>
<dbReference type="InterPro" id="IPR029071">
    <property type="entry name" value="Ubiquitin-like_domsf"/>
</dbReference>
<dbReference type="Pfam" id="PF11470">
    <property type="entry name" value="TUG-UBL1"/>
    <property type="match status" value="1"/>
</dbReference>
<dbReference type="PANTHER" id="PTHR46467:SF1">
    <property type="entry name" value="TETHER CONTAINING UBX DOMAIN FOR GLUT4"/>
    <property type="match status" value="1"/>
</dbReference>
<dbReference type="CDD" id="cd17075">
    <property type="entry name" value="UBX1_UBXN9"/>
    <property type="match status" value="1"/>
</dbReference>
<evidence type="ECO:0000259" key="2">
    <source>
        <dbReference type="PROSITE" id="PS50033"/>
    </source>
</evidence>